<dbReference type="InterPro" id="IPR052351">
    <property type="entry name" value="Ornithine_N-alpha-AT"/>
</dbReference>
<keyword evidence="4" id="KW-0443">Lipid metabolism</keyword>
<dbReference type="SUPFAM" id="SSF55729">
    <property type="entry name" value="Acyl-CoA N-acyltransferases (Nat)"/>
    <property type="match status" value="1"/>
</dbReference>
<dbReference type="SUPFAM" id="SSF69593">
    <property type="entry name" value="Glycerol-3-phosphate (1)-acyltransferase"/>
    <property type="match status" value="1"/>
</dbReference>
<dbReference type="Pfam" id="PF19576">
    <property type="entry name" value="Acyltransf_2"/>
    <property type="match status" value="1"/>
</dbReference>
<comment type="pathway">
    <text evidence="1">Lipid metabolism.</text>
</comment>
<evidence type="ECO:0000256" key="4">
    <source>
        <dbReference type="ARBA" id="ARBA00023098"/>
    </source>
</evidence>
<evidence type="ECO:0000256" key="5">
    <source>
        <dbReference type="ARBA" id="ARBA00023315"/>
    </source>
</evidence>
<evidence type="ECO:0000259" key="6">
    <source>
        <dbReference type="SMART" id="SM00563"/>
    </source>
</evidence>
<dbReference type="InterPro" id="IPR045746">
    <property type="entry name" value="ACT14924-like_Acyltransf_dom"/>
</dbReference>
<dbReference type="SMART" id="SM00563">
    <property type="entry name" value="PlsC"/>
    <property type="match status" value="1"/>
</dbReference>
<dbReference type="EC" id="2.3.1.-" evidence="7"/>
<evidence type="ECO:0000313" key="8">
    <source>
        <dbReference type="Proteomes" id="UP001597344"/>
    </source>
</evidence>
<dbReference type="Pfam" id="PF13444">
    <property type="entry name" value="Acetyltransf_5"/>
    <property type="match status" value="1"/>
</dbReference>
<gene>
    <name evidence="7" type="ORF">ACFSJT_04490</name>
</gene>
<proteinExistence type="predicted"/>
<name>A0ABW5ASR8_9FLAO</name>
<evidence type="ECO:0000313" key="7">
    <source>
        <dbReference type="EMBL" id="MFD2186038.1"/>
    </source>
</evidence>
<dbReference type="PANTHER" id="PTHR37323">
    <property type="entry name" value="GCN5-RELATED N-ACETYLTRANSFERASE"/>
    <property type="match status" value="1"/>
</dbReference>
<dbReference type="InterPro" id="IPR016181">
    <property type="entry name" value="Acyl_CoA_acyltransferase"/>
</dbReference>
<accession>A0ABW5ASR8</accession>
<dbReference type="GO" id="GO:0016746">
    <property type="term" value="F:acyltransferase activity"/>
    <property type="evidence" value="ECO:0007669"/>
    <property type="project" value="UniProtKB-KW"/>
</dbReference>
<keyword evidence="3 7" id="KW-0808">Transferase</keyword>
<reference evidence="8" key="1">
    <citation type="journal article" date="2019" name="Int. J. Syst. Evol. Microbiol.">
        <title>The Global Catalogue of Microorganisms (GCM) 10K type strain sequencing project: providing services to taxonomists for standard genome sequencing and annotation.</title>
        <authorList>
            <consortium name="The Broad Institute Genomics Platform"/>
            <consortium name="The Broad Institute Genome Sequencing Center for Infectious Disease"/>
            <person name="Wu L."/>
            <person name="Ma J."/>
        </authorList>
    </citation>
    <scope>NUCLEOTIDE SEQUENCE [LARGE SCALE GENOMIC DNA]</scope>
    <source>
        <strain evidence="8">DT92</strain>
    </source>
</reference>
<dbReference type="Proteomes" id="UP001597344">
    <property type="component" value="Unassembled WGS sequence"/>
</dbReference>
<sequence length="601" mass="69417">MPIITAREIATGLKLDKLGFVGTLLGWLILKVTRLSKVNRQYDKISHLNDLDFLVQALEIHGVKYEIPEEDLKRLPKDGAFITLSNHPLGGLDGILLLKLMLEHRSDYKIIANFLLHNLLPLKPYVMPVNPFEDRKEAKSSHKGIKEAILHLKEGNPLGIFPAGEVSTLKEGKNYVDKPWEPSAMRLVQKAKVPVIPIYFHAKNSRLFYRLASISSTLRTVKLPSELFSQENKVIKVRIGNPVSVKDQEEHTNLEDFTNFLRKKTYMLANPFEKKTLRESIPNLKIPKSPKRIAGEANSQIIESELQFCRDNDKRLLISKNYEVFLAQKKFIPNILNEIGRLREITFRAIGEGTNNSIDLDKFDDYYHHMFLWDSGAKRLVGAYRMGMGSKIYADFGINGFYLQDLFRFEPELHRMMSQSIEMGRAFIIKEYQQRPMPLFLLWKGIVHCTLRFPEHKYLIGGVSISNKFSSFSKSLMIEFMKSHYYDPYVAQYVHPKKEFKVKLKDADKDFVFDESKSDLNKFDKIIDEVEPGSLRIPVLIKKYIKQNAKVVAFNVDPLFNNAVDGLMYIRIADLPESTVKPVMEEFQAELEQKYFKNGDK</sequence>
<comment type="caution">
    <text evidence="7">The sequence shown here is derived from an EMBL/GenBank/DDBJ whole genome shotgun (WGS) entry which is preliminary data.</text>
</comment>
<evidence type="ECO:0000256" key="2">
    <source>
        <dbReference type="ARBA" id="ARBA00022516"/>
    </source>
</evidence>
<protein>
    <submittedName>
        <fullName evidence="7">GNAT family N-acyltransferase</fullName>
        <ecNumber evidence="7">2.3.1.-</ecNumber>
    </submittedName>
</protein>
<dbReference type="EMBL" id="JBHUHY010000003">
    <property type="protein sequence ID" value="MFD2186038.1"/>
    <property type="molecule type" value="Genomic_DNA"/>
</dbReference>
<evidence type="ECO:0000256" key="3">
    <source>
        <dbReference type="ARBA" id="ARBA00022679"/>
    </source>
</evidence>
<feature type="domain" description="Phospholipid/glycerol acyltransferase" evidence="6">
    <location>
        <begin position="81"/>
        <end position="203"/>
    </location>
</feature>
<dbReference type="InterPro" id="IPR002123">
    <property type="entry name" value="Plipid/glycerol_acylTrfase"/>
</dbReference>
<dbReference type="CDD" id="cd07986">
    <property type="entry name" value="LPLAT_ACT14924-like"/>
    <property type="match status" value="1"/>
</dbReference>
<dbReference type="PANTHER" id="PTHR37323:SF1">
    <property type="entry name" value="L-ORNITHINE N(ALPHA)-ACYLTRANSFERASE"/>
    <property type="match status" value="1"/>
</dbReference>
<keyword evidence="8" id="KW-1185">Reference proteome</keyword>
<keyword evidence="5 7" id="KW-0012">Acyltransferase</keyword>
<dbReference type="RefSeq" id="WP_378319024.1">
    <property type="nucleotide sequence ID" value="NZ_JBHUHY010000003.1"/>
</dbReference>
<evidence type="ECO:0000256" key="1">
    <source>
        <dbReference type="ARBA" id="ARBA00005189"/>
    </source>
</evidence>
<organism evidence="7 8">
    <name type="scientific">Aquimarina celericrescens</name>
    <dbReference type="NCBI Taxonomy" id="1964542"/>
    <lineage>
        <taxon>Bacteria</taxon>
        <taxon>Pseudomonadati</taxon>
        <taxon>Bacteroidota</taxon>
        <taxon>Flavobacteriia</taxon>
        <taxon>Flavobacteriales</taxon>
        <taxon>Flavobacteriaceae</taxon>
        <taxon>Aquimarina</taxon>
    </lineage>
</organism>
<keyword evidence="2" id="KW-0444">Lipid biosynthesis</keyword>